<dbReference type="GO" id="GO:0003723">
    <property type="term" value="F:RNA binding"/>
    <property type="evidence" value="ECO:0007669"/>
    <property type="project" value="UniProtKB-KW"/>
</dbReference>
<protein>
    <recommendedName>
        <fullName evidence="2">RNA helicase</fullName>
        <ecNumber evidence="2">3.6.4.13</ecNumber>
    </recommendedName>
</protein>
<dbReference type="Pfam" id="PF07717">
    <property type="entry name" value="OB_NTP_bind"/>
    <property type="match status" value="1"/>
</dbReference>
<evidence type="ECO:0000313" key="16">
    <source>
        <dbReference type="Proteomes" id="UP000076154"/>
    </source>
</evidence>
<evidence type="ECO:0000256" key="5">
    <source>
        <dbReference type="ARBA" id="ARBA00022741"/>
    </source>
</evidence>
<evidence type="ECO:0000256" key="11">
    <source>
        <dbReference type="ARBA" id="ARBA00047984"/>
    </source>
</evidence>
<accession>A0A369KCQ5</accession>
<dbReference type="SMART" id="SM00490">
    <property type="entry name" value="HELICc"/>
    <property type="match status" value="1"/>
</dbReference>
<dbReference type="GO" id="GO:0005524">
    <property type="term" value="F:ATP binding"/>
    <property type="evidence" value="ECO:0007669"/>
    <property type="project" value="UniProtKB-KW"/>
</dbReference>
<comment type="caution">
    <text evidence="15">The sequence shown here is derived from an EMBL/GenBank/DDBJ whole genome shotgun (WGS) entry which is preliminary data.</text>
</comment>
<evidence type="ECO:0000256" key="8">
    <source>
        <dbReference type="ARBA" id="ARBA00022840"/>
    </source>
</evidence>
<dbReference type="FunFam" id="3.40.50.300:FF:000819">
    <property type="entry name" value="ATP dependent RNA helicase, putative"/>
    <property type="match status" value="1"/>
</dbReference>
<feature type="domain" description="Helicase ATP-binding" evidence="13">
    <location>
        <begin position="660"/>
        <end position="838"/>
    </location>
</feature>
<dbReference type="FunFam" id="3.40.50.300:FF:000500">
    <property type="entry name" value="ATP-dependent RNA helicase DHX29"/>
    <property type="match status" value="1"/>
</dbReference>
<reference evidence="15" key="1">
    <citation type="submission" date="2018-04" db="EMBL/GenBank/DDBJ databases">
        <title>Whole genome sequencing of Hypsizygus marmoreus.</title>
        <authorList>
            <person name="Choi I.-G."/>
            <person name="Min B."/>
            <person name="Kim J.-G."/>
            <person name="Kim S."/>
            <person name="Oh Y.-L."/>
            <person name="Kong W.-S."/>
            <person name="Park H."/>
            <person name="Jeong J."/>
            <person name="Song E.-S."/>
        </authorList>
    </citation>
    <scope>NUCLEOTIDE SEQUENCE [LARGE SCALE GENOMIC DNA]</scope>
    <source>
        <strain evidence="15">51987-8</strain>
    </source>
</reference>
<dbReference type="InterPro" id="IPR011709">
    <property type="entry name" value="DEAD-box_helicase_OB_fold"/>
</dbReference>
<dbReference type="InterPro" id="IPR027417">
    <property type="entry name" value="P-loop_NTPase"/>
</dbReference>
<keyword evidence="5" id="KW-0547">Nucleotide-binding</keyword>
<feature type="region of interest" description="Disordered" evidence="12">
    <location>
        <begin position="1"/>
        <end position="58"/>
    </location>
</feature>
<dbReference type="EC" id="3.6.4.13" evidence="2"/>
<keyword evidence="8" id="KW-0067">ATP-binding</keyword>
<dbReference type="Proteomes" id="UP000076154">
    <property type="component" value="Unassembled WGS sequence"/>
</dbReference>
<dbReference type="InterPro" id="IPR014001">
    <property type="entry name" value="Helicase_ATP-bd"/>
</dbReference>
<dbReference type="GO" id="GO:0016787">
    <property type="term" value="F:hydrolase activity"/>
    <property type="evidence" value="ECO:0007669"/>
    <property type="project" value="UniProtKB-KW"/>
</dbReference>
<evidence type="ECO:0000256" key="2">
    <source>
        <dbReference type="ARBA" id="ARBA00012552"/>
    </source>
</evidence>
<dbReference type="Pfam" id="PF00271">
    <property type="entry name" value="Helicase_C"/>
    <property type="match status" value="1"/>
</dbReference>
<comment type="catalytic activity">
    <reaction evidence="11">
        <text>ATP + H2O = ADP + phosphate + H(+)</text>
        <dbReference type="Rhea" id="RHEA:13065"/>
        <dbReference type="ChEBI" id="CHEBI:15377"/>
        <dbReference type="ChEBI" id="CHEBI:15378"/>
        <dbReference type="ChEBI" id="CHEBI:30616"/>
        <dbReference type="ChEBI" id="CHEBI:43474"/>
        <dbReference type="ChEBI" id="CHEBI:456216"/>
        <dbReference type="EC" id="3.6.4.13"/>
    </reaction>
</comment>
<dbReference type="PANTHER" id="PTHR18934">
    <property type="entry name" value="ATP-DEPENDENT RNA HELICASE"/>
    <property type="match status" value="1"/>
</dbReference>
<dbReference type="SMART" id="SM00847">
    <property type="entry name" value="HA2"/>
    <property type="match status" value="1"/>
</dbReference>
<organism evidence="15 16">
    <name type="scientific">Hypsizygus marmoreus</name>
    <name type="common">White beech mushroom</name>
    <name type="synonym">Agaricus marmoreus</name>
    <dbReference type="NCBI Taxonomy" id="39966"/>
    <lineage>
        <taxon>Eukaryota</taxon>
        <taxon>Fungi</taxon>
        <taxon>Dikarya</taxon>
        <taxon>Basidiomycota</taxon>
        <taxon>Agaricomycotina</taxon>
        <taxon>Agaricomycetes</taxon>
        <taxon>Agaricomycetidae</taxon>
        <taxon>Agaricales</taxon>
        <taxon>Tricholomatineae</taxon>
        <taxon>Lyophyllaceae</taxon>
        <taxon>Hypsizygus</taxon>
    </lineage>
</organism>
<dbReference type="EMBL" id="LUEZ02000010">
    <property type="protein sequence ID" value="RDB29553.1"/>
    <property type="molecule type" value="Genomic_DNA"/>
</dbReference>
<dbReference type="Pfam" id="PF21010">
    <property type="entry name" value="HA2_C"/>
    <property type="match status" value="1"/>
</dbReference>
<sequence>MAKKKKTQLKPVARGFATTSVPKKVTPPEAPDVEDAALAGQEEETSVEERQESSDIAAPLTQKEEFDLDKVEQQSLQNLVDKLQEKTEKEITRTIKAIEMDRRFSKSLPRLDLDPTLVNRIISLVLEYDGVEGKKTLDEPEDKAIARLGITYGVLRRLGFLDARVEECLRAIQGVDLDEAYEWLYLHCTEQELEDKRVTEIAEPKAPRTPAHRAGTPRTPRTPAQFLVPPTSAPTAKTPSRLDANAPAFLPSRFLSPSPSLEQDQAASDQAEIKARILCTFDQSSSASDSGSDSPEAENLHLQYAQMKLKYDDLTANRRVGNKYMADQVQDLRRRLNVLKESYFFDEAEAEALYRVERDKANAIALQDRLRGTAPVTPKQTTNDLTISKKRPPHLKPQASSPPTTMPDIFDDDSGESVAGGIFEILDDIPSTETSPQGTTITVRDMALPKHWSGRTPKLLLKETVSKADRYAAVTYSIISGASRAKRAAVSIRWEGQKVDEWRMDDVACHDEGQAEQYIATLALHALTFPLTDGFASSPSGTSGSSTFFRLLPAVFRDLWDELEASRKTRDDMINRDLWAKLRSILEPKLEAIGKINGRTNKPILDIENSLSPRTSTSNSELLSEQLIAGIRARQASPAYQEMLVQRNMLPIAAYREEIVQILEHSQVLVLSGETGCGKSTQVPAFILEDQLSRGKPCKIYCTEPRRISAISLAQRVSRELGDAPNAVGTINSLVGYSIRLESNTSRNTRLAFVTNGIALRMLEGGSGQGGQGTAFDEITHIIIDEVHERTIESDFLLIVLKSLLAQRADLRVILMSATVDAEKISDFFGGCPTLHVPGRTFPVDVRFLEDAVEYTRWTISESSPYARRLHDKFYRGKMRPDWTEELATGDDDDDDDENTQENVKLEKRYSPETATTINLFDERLIPYDLILRLLERICFEDPSYVSYSAAILVFMPGLAEIRRLNDMLSDHPSFGNGQDFKVYPLHSTLSSENQGAVFDIPPRGMRKIVIATNIAETGITIPDITCVIDSGKHREMRFDEKRQISRLVETFIAKSNAAQRRGRAGRVQCGLCFHLFTKLRHDNQMADHPLPEMMRLSLSDLALRIKILKVKLGSTIEDVLSRALDPPASINVQHAVSMLVEVRALTPSEEITPMGRLLSKLPTDVHLGKFLLTATLFRCLDPALTIAATLNSKSPFVSPFGFEQEADRAKQAFQVENSDFLTIHNAFSSWRRASANPGFVRKFCRVNYLSHQNLQQIEELRQQFLGYLIDSSFIQVDNSIVRELGRARYGRNRARFVTVPPELDVNSTNVPLINAALTAGLYPKILAIDPTNGQMRTITNNQHASFHPSSVNFRRKIADFGVNHLAYFTLMHSKKLYAWETGPVDDMAMMLLCGECDFKLISDSAFIDRKIKFRVAPKANVALKFLRSQLGSLLAHQFRGKTLTESQILWNEIALMVLGKVKVEADPSEQRSVVIT</sequence>
<keyword evidence="4" id="KW-0934">Plastid</keyword>
<dbReference type="InterPro" id="IPR011545">
    <property type="entry name" value="DEAD/DEAH_box_helicase_dom"/>
</dbReference>
<comment type="subcellular location">
    <subcellularLocation>
        <location evidence="1">Plastid</location>
        <location evidence="1">Chloroplast</location>
    </subcellularLocation>
</comment>
<dbReference type="InterPro" id="IPR007502">
    <property type="entry name" value="Helicase-assoc_dom"/>
</dbReference>
<keyword evidence="6" id="KW-0378">Hydrolase</keyword>
<dbReference type="Pfam" id="PF00270">
    <property type="entry name" value="DEAD"/>
    <property type="match status" value="1"/>
</dbReference>
<keyword evidence="10" id="KW-0809">Transit peptide</keyword>
<name>A0A369KCQ5_HYPMA</name>
<evidence type="ECO:0000256" key="4">
    <source>
        <dbReference type="ARBA" id="ARBA00022640"/>
    </source>
</evidence>
<dbReference type="InterPro" id="IPR001650">
    <property type="entry name" value="Helicase_C-like"/>
</dbReference>
<dbReference type="PROSITE" id="PS51192">
    <property type="entry name" value="HELICASE_ATP_BIND_1"/>
    <property type="match status" value="1"/>
</dbReference>
<proteinExistence type="predicted"/>
<evidence type="ECO:0000256" key="10">
    <source>
        <dbReference type="ARBA" id="ARBA00022946"/>
    </source>
</evidence>
<evidence type="ECO:0000313" key="15">
    <source>
        <dbReference type="EMBL" id="RDB29553.1"/>
    </source>
</evidence>
<dbReference type="PANTHER" id="PTHR18934:SF145">
    <property type="entry name" value="ATP-DEPENDENT RNA HELICASE DHX57-RELATED"/>
    <property type="match status" value="1"/>
</dbReference>
<evidence type="ECO:0000259" key="13">
    <source>
        <dbReference type="PROSITE" id="PS51192"/>
    </source>
</evidence>
<dbReference type="SMART" id="SM00487">
    <property type="entry name" value="DEXDc"/>
    <property type="match status" value="1"/>
</dbReference>
<feature type="domain" description="Helicase C-terminal" evidence="14">
    <location>
        <begin position="930"/>
        <end position="1110"/>
    </location>
</feature>
<dbReference type="CDD" id="cd18791">
    <property type="entry name" value="SF2_C_RHA"/>
    <property type="match status" value="1"/>
</dbReference>
<dbReference type="PROSITE" id="PS51194">
    <property type="entry name" value="HELICASE_CTER"/>
    <property type="match status" value="1"/>
</dbReference>
<keyword evidence="3" id="KW-0150">Chloroplast</keyword>
<dbReference type="SUPFAM" id="SSF52540">
    <property type="entry name" value="P-loop containing nucleoside triphosphate hydrolases"/>
    <property type="match status" value="1"/>
</dbReference>
<dbReference type="CDD" id="cd17917">
    <property type="entry name" value="DEXHc_RHA-like"/>
    <property type="match status" value="1"/>
</dbReference>
<dbReference type="FunCoup" id="A0A369KCQ5">
    <property type="interactions" value="401"/>
</dbReference>
<dbReference type="Gene3D" id="1.20.120.1080">
    <property type="match status" value="1"/>
</dbReference>
<keyword evidence="7 15" id="KW-0347">Helicase</keyword>
<dbReference type="OrthoDB" id="5600252at2759"/>
<dbReference type="InParanoid" id="A0A369KCQ5"/>
<gene>
    <name evidence="15" type="ORF">Hypma_015398</name>
</gene>
<evidence type="ECO:0000256" key="3">
    <source>
        <dbReference type="ARBA" id="ARBA00022528"/>
    </source>
</evidence>
<evidence type="ECO:0000256" key="1">
    <source>
        <dbReference type="ARBA" id="ARBA00004229"/>
    </source>
</evidence>
<dbReference type="GO" id="GO:0003724">
    <property type="term" value="F:RNA helicase activity"/>
    <property type="evidence" value="ECO:0007669"/>
    <property type="project" value="UniProtKB-EC"/>
</dbReference>
<evidence type="ECO:0000256" key="12">
    <source>
        <dbReference type="SAM" id="MobiDB-lite"/>
    </source>
</evidence>
<dbReference type="Gene3D" id="3.40.50.300">
    <property type="entry name" value="P-loop containing nucleotide triphosphate hydrolases"/>
    <property type="match status" value="2"/>
</dbReference>
<dbReference type="STRING" id="39966.A0A369KCQ5"/>
<evidence type="ECO:0000256" key="6">
    <source>
        <dbReference type="ARBA" id="ARBA00022801"/>
    </source>
</evidence>
<dbReference type="FunFam" id="1.20.120.1080:FF:000002">
    <property type="entry name" value="Putative ATP-dependent RNA helicase DHX36"/>
    <property type="match status" value="1"/>
</dbReference>
<feature type="region of interest" description="Disordered" evidence="12">
    <location>
        <begin position="372"/>
        <end position="413"/>
    </location>
</feature>
<feature type="compositionally biased region" description="Low complexity" evidence="12">
    <location>
        <begin position="229"/>
        <end position="239"/>
    </location>
</feature>
<evidence type="ECO:0000256" key="9">
    <source>
        <dbReference type="ARBA" id="ARBA00022884"/>
    </source>
</evidence>
<keyword evidence="16" id="KW-1185">Reference proteome</keyword>
<feature type="compositionally biased region" description="Acidic residues" evidence="12">
    <location>
        <begin position="31"/>
        <end position="46"/>
    </location>
</feature>
<feature type="region of interest" description="Disordered" evidence="12">
    <location>
        <begin position="201"/>
        <end position="242"/>
    </location>
</feature>
<keyword evidence="9" id="KW-0694">RNA-binding</keyword>
<evidence type="ECO:0000259" key="14">
    <source>
        <dbReference type="PROSITE" id="PS51194"/>
    </source>
</evidence>
<evidence type="ECO:0000256" key="7">
    <source>
        <dbReference type="ARBA" id="ARBA00022806"/>
    </source>
</evidence>